<dbReference type="EMBL" id="JAIWYP010000010">
    <property type="protein sequence ID" value="KAH3753748.1"/>
    <property type="molecule type" value="Genomic_DNA"/>
</dbReference>
<keyword evidence="2" id="KW-1185">Reference proteome</keyword>
<gene>
    <name evidence="1" type="ORF">DPMN_188397</name>
</gene>
<evidence type="ECO:0000313" key="1">
    <source>
        <dbReference type="EMBL" id="KAH3753748.1"/>
    </source>
</evidence>
<proteinExistence type="predicted"/>
<reference evidence="1" key="1">
    <citation type="journal article" date="2019" name="bioRxiv">
        <title>The Genome of the Zebra Mussel, Dreissena polymorpha: A Resource for Invasive Species Research.</title>
        <authorList>
            <person name="McCartney M.A."/>
            <person name="Auch B."/>
            <person name="Kono T."/>
            <person name="Mallez S."/>
            <person name="Zhang Y."/>
            <person name="Obille A."/>
            <person name="Becker A."/>
            <person name="Abrahante J.E."/>
            <person name="Garbe J."/>
            <person name="Badalamenti J.P."/>
            <person name="Herman A."/>
            <person name="Mangelson H."/>
            <person name="Liachko I."/>
            <person name="Sullivan S."/>
            <person name="Sone E.D."/>
            <person name="Koren S."/>
            <person name="Silverstein K.A.T."/>
            <person name="Beckman K.B."/>
            <person name="Gohl D.M."/>
        </authorList>
    </citation>
    <scope>NUCLEOTIDE SEQUENCE</scope>
    <source>
        <strain evidence="1">Duluth1</strain>
        <tissue evidence="1">Whole animal</tissue>
    </source>
</reference>
<name>A0A9D4DR76_DREPO</name>
<organism evidence="1 2">
    <name type="scientific">Dreissena polymorpha</name>
    <name type="common">Zebra mussel</name>
    <name type="synonym">Mytilus polymorpha</name>
    <dbReference type="NCBI Taxonomy" id="45954"/>
    <lineage>
        <taxon>Eukaryota</taxon>
        <taxon>Metazoa</taxon>
        <taxon>Spiralia</taxon>
        <taxon>Lophotrochozoa</taxon>
        <taxon>Mollusca</taxon>
        <taxon>Bivalvia</taxon>
        <taxon>Autobranchia</taxon>
        <taxon>Heteroconchia</taxon>
        <taxon>Euheterodonta</taxon>
        <taxon>Imparidentia</taxon>
        <taxon>Neoheterodontei</taxon>
        <taxon>Myida</taxon>
        <taxon>Dreissenoidea</taxon>
        <taxon>Dreissenidae</taxon>
        <taxon>Dreissena</taxon>
    </lineage>
</organism>
<reference evidence="1" key="2">
    <citation type="submission" date="2020-11" db="EMBL/GenBank/DDBJ databases">
        <authorList>
            <person name="McCartney M.A."/>
            <person name="Auch B."/>
            <person name="Kono T."/>
            <person name="Mallez S."/>
            <person name="Becker A."/>
            <person name="Gohl D.M."/>
            <person name="Silverstein K.A.T."/>
            <person name="Koren S."/>
            <person name="Bechman K.B."/>
            <person name="Herman A."/>
            <person name="Abrahante J.E."/>
            <person name="Garbe J."/>
        </authorList>
    </citation>
    <scope>NUCLEOTIDE SEQUENCE</scope>
    <source>
        <strain evidence="1">Duluth1</strain>
        <tissue evidence="1">Whole animal</tissue>
    </source>
</reference>
<evidence type="ECO:0000313" key="2">
    <source>
        <dbReference type="Proteomes" id="UP000828390"/>
    </source>
</evidence>
<protein>
    <submittedName>
        <fullName evidence="1">Uncharacterized protein</fullName>
    </submittedName>
</protein>
<dbReference type="AlphaFoldDB" id="A0A9D4DR76"/>
<accession>A0A9D4DR76</accession>
<dbReference type="Proteomes" id="UP000828390">
    <property type="component" value="Unassembled WGS sequence"/>
</dbReference>
<comment type="caution">
    <text evidence="1">The sequence shown here is derived from an EMBL/GenBank/DDBJ whole genome shotgun (WGS) entry which is preliminary data.</text>
</comment>
<sequence length="54" mass="6585">MIHTNITEVRQFRMIHINITEVHITITEVRQYRMIHINITEVRQYRTIHNLSLG</sequence>